<name>A0ABQ7V5S2_SOLTU</name>
<evidence type="ECO:0000313" key="3">
    <source>
        <dbReference type="Proteomes" id="UP000826656"/>
    </source>
</evidence>
<dbReference type="Proteomes" id="UP000826656">
    <property type="component" value="Unassembled WGS sequence"/>
</dbReference>
<reference evidence="2 3" key="1">
    <citation type="journal article" date="2021" name="bioRxiv">
        <title>Chromosome-scale and haplotype-resolved genome assembly of a tetraploid potato cultivar.</title>
        <authorList>
            <person name="Sun H."/>
            <person name="Jiao W.-B."/>
            <person name="Krause K."/>
            <person name="Campoy J.A."/>
            <person name="Goel M."/>
            <person name="Folz-Donahue K."/>
            <person name="Kukat C."/>
            <person name="Huettel B."/>
            <person name="Schneeberger K."/>
        </authorList>
    </citation>
    <scope>NUCLEOTIDE SEQUENCE [LARGE SCALE GENOMIC DNA]</scope>
    <source>
        <strain evidence="2">SolTubOtavaFocal</strain>
        <tissue evidence="2">Leaves</tissue>
    </source>
</reference>
<evidence type="ECO:0000256" key="1">
    <source>
        <dbReference type="SAM" id="MobiDB-lite"/>
    </source>
</evidence>
<protein>
    <submittedName>
        <fullName evidence="2">Uncharacterized protein</fullName>
    </submittedName>
</protein>
<keyword evidence="3" id="KW-1185">Reference proteome</keyword>
<sequence length="222" mass="24434">MKLLSGRSFNCSLNSLSSTGMKHKMICASPDLSLSTSLNGFLMFISQTAGLSHTPRGGVLPAHTDCDNTLQPGVKQLQHGIEEKASYASTITNPSSSCILCTRHDKEKIITEQSTHNSVPAVIFKATDCYSIMAEDCKYTLVGQFLKSRPQIDQIRSKFKEKVTMKGSAKIGVFGNYNVFIDLINQESFSNQKEAEDCLVSKSNNNNNINKHVHNKDNKPGK</sequence>
<comment type="caution">
    <text evidence="2">The sequence shown here is derived from an EMBL/GenBank/DDBJ whole genome shotgun (WGS) entry which is preliminary data.</text>
</comment>
<proteinExistence type="predicted"/>
<dbReference type="EMBL" id="JAIVGD010000015">
    <property type="protein sequence ID" value="KAH0758708.1"/>
    <property type="molecule type" value="Genomic_DNA"/>
</dbReference>
<evidence type="ECO:0000313" key="2">
    <source>
        <dbReference type="EMBL" id="KAH0758708.1"/>
    </source>
</evidence>
<organism evidence="2 3">
    <name type="scientific">Solanum tuberosum</name>
    <name type="common">Potato</name>
    <dbReference type="NCBI Taxonomy" id="4113"/>
    <lineage>
        <taxon>Eukaryota</taxon>
        <taxon>Viridiplantae</taxon>
        <taxon>Streptophyta</taxon>
        <taxon>Embryophyta</taxon>
        <taxon>Tracheophyta</taxon>
        <taxon>Spermatophyta</taxon>
        <taxon>Magnoliopsida</taxon>
        <taxon>eudicotyledons</taxon>
        <taxon>Gunneridae</taxon>
        <taxon>Pentapetalae</taxon>
        <taxon>asterids</taxon>
        <taxon>lamiids</taxon>
        <taxon>Solanales</taxon>
        <taxon>Solanaceae</taxon>
        <taxon>Solanoideae</taxon>
        <taxon>Solaneae</taxon>
        <taxon>Solanum</taxon>
    </lineage>
</organism>
<feature type="region of interest" description="Disordered" evidence="1">
    <location>
        <begin position="202"/>
        <end position="222"/>
    </location>
</feature>
<accession>A0ABQ7V5S2</accession>
<gene>
    <name evidence="2" type="ORF">KY290_022201</name>
</gene>